<feature type="region of interest" description="Disordered" evidence="1">
    <location>
        <begin position="1"/>
        <end position="23"/>
    </location>
</feature>
<proteinExistence type="predicted"/>
<protein>
    <submittedName>
        <fullName evidence="2">Uncharacterized protein</fullName>
    </submittedName>
</protein>
<name>A0A8R7PMQ8_TRIUA</name>
<reference evidence="2" key="2">
    <citation type="submission" date="2018-03" db="EMBL/GenBank/DDBJ databases">
        <title>The Triticum urartu genome reveals the dynamic nature of wheat genome evolution.</title>
        <authorList>
            <person name="Ling H."/>
            <person name="Ma B."/>
            <person name="Shi X."/>
            <person name="Liu H."/>
            <person name="Dong L."/>
            <person name="Sun H."/>
            <person name="Cao Y."/>
            <person name="Gao Q."/>
            <person name="Zheng S."/>
            <person name="Li Y."/>
            <person name="Yu Y."/>
            <person name="Du H."/>
            <person name="Qi M."/>
            <person name="Li Y."/>
            <person name="Yu H."/>
            <person name="Cui Y."/>
            <person name="Wang N."/>
            <person name="Chen C."/>
            <person name="Wu H."/>
            <person name="Zhao Y."/>
            <person name="Zhang J."/>
            <person name="Li Y."/>
            <person name="Zhou W."/>
            <person name="Zhang B."/>
            <person name="Hu W."/>
            <person name="Eijk M."/>
            <person name="Tang J."/>
            <person name="Witsenboer H."/>
            <person name="Zhao S."/>
            <person name="Li Z."/>
            <person name="Zhang A."/>
            <person name="Wang D."/>
            <person name="Liang C."/>
        </authorList>
    </citation>
    <scope>NUCLEOTIDE SEQUENCE [LARGE SCALE GENOMIC DNA]</scope>
    <source>
        <strain evidence="2">cv. G1812</strain>
    </source>
</reference>
<dbReference type="Gramene" id="TuG1812G0300000019.01.T01">
    <property type="protein sequence ID" value="TuG1812G0300000019.01.T01.cds372299"/>
    <property type="gene ID" value="TuG1812G0300000019.01"/>
</dbReference>
<organism evidence="2 3">
    <name type="scientific">Triticum urartu</name>
    <name type="common">Red wild einkorn</name>
    <name type="synonym">Crithodium urartu</name>
    <dbReference type="NCBI Taxonomy" id="4572"/>
    <lineage>
        <taxon>Eukaryota</taxon>
        <taxon>Viridiplantae</taxon>
        <taxon>Streptophyta</taxon>
        <taxon>Embryophyta</taxon>
        <taxon>Tracheophyta</taxon>
        <taxon>Spermatophyta</taxon>
        <taxon>Magnoliopsida</taxon>
        <taxon>Liliopsida</taxon>
        <taxon>Poales</taxon>
        <taxon>Poaceae</taxon>
        <taxon>BOP clade</taxon>
        <taxon>Pooideae</taxon>
        <taxon>Triticodae</taxon>
        <taxon>Triticeae</taxon>
        <taxon>Triticinae</taxon>
        <taxon>Triticum</taxon>
    </lineage>
</organism>
<dbReference type="Proteomes" id="UP000015106">
    <property type="component" value="Chromosome 3"/>
</dbReference>
<evidence type="ECO:0000313" key="2">
    <source>
        <dbReference type="EnsemblPlants" id="TuG1812G0300000019.01.T01.cds372299"/>
    </source>
</evidence>
<reference evidence="2" key="3">
    <citation type="submission" date="2022-06" db="UniProtKB">
        <authorList>
            <consortium name="EnsemblPlants"/>
        </authorList>
    </citation>
    <scope>IDENTIFICATION</scope>
</reference>
<evidence type="ECO:0000256" key="1">
    <source>
        <dbReference type="SAM" id="MobiDB-lite"/>
    </source>
</evidence>
<reference evidence="3" key="1">
    <citation type="journal article" date="2013" name="Nature">
        <title>Draft genome of the wheat A-genome progenitor Triticum urartu.</title>
        <authorList>
            <person name="Ling H.Q."/>
            <person name="Zhao S."/>
            <person name="Liu D."/>
            <person name="Wang J."/>
            <person name="Sun H."/>
            <person name="Zhang C."/>
            <person name="Fan H."/>
            <person name="Li D."/>
            <person name="Dong L."/>
            <person name="Tao Y."/>
            <person name="Gao C."/>
            <person name="Wu H."/>
            <person name="Li Y."/>
            <person name="Cui Y."/>
            <person name="Guo X."/>
            <person name="Zheng S."/>
            <person name="Wang B."/>
            <person name="Yu K."/>
            <person name="Liang Q."/>
            <person name="Yang W."/>
            <person name="Lou X."/>
            <person name="Chen J."/>
            <person name="Feng M."/>
            <person name="Jian J."/>
            <person name="Zhang X."/>
            <person name="Luo G."/>
            <person name="Jiang Y."/>
            <person name="Liu J."/>
            <person name="Wang Z."/>
            <person name="Sha Y."/>
            <person name="Zhang B."/>
            <person name="Wu H."/>
            <person name="Tang D."/>
            <person name="Shen Q."/>
            <person name="Xue P."/>
            <person name="Zou S."/>
            <person name="Wang X."/>
            <person name="Liu X."/>
            <person name="Wang F."/>
            <person name="Yang Y."/>
            <person name="An X."/>
            <person name="Dong Z."/>
            <person name="Zhang K."/>
            <person name="Zhang X."/>
            <person name="Luo M.C."/>
            <person name="Dvorak J."/>
            <person name="Tong Y."/>
            <person name="Wang J."/>
            <person name="Yang H."/>
            <person name="Li Z."/>
            <person name="Wang D."/>
            <person name="Zhang A."/>
            <person name="Wang J."/>
        </authorList>
    </citation>
    <scope>NUCLEOTIDE SEQUENCE</scope>
    <source>
        <strain evidence="3">cv. G1812</strain>
    </source>
</reference>
<feature type="compositionally biased region" description="Basic and acidic residues" evidence="1">
    <location>
        <begin position="1"/>
        <end position="14"/>
    </location>
</feature>
<sequence>KELEIYRSDGERGRQVGQRGDPAEVVHGRRDAELDGAAEPHGGEVVEGVAPQVGLSLQQLGISGNLDRRCLGRHCSWCLGSITGCLFSAQL</sequence>
<dbReference type="EnsemblPlants" id="TuG1812G0300000019.01.T01">
    <property type="protein sequence ID" value="TuG1812G0300000019.01.T01.cds372299"/>
    <property type="gene ID" value="TuG1812G0300000019.01"/>
</dbReference>
<dbReference type="AlphaFoldDB" id="A0A8R7PMQ8"/>
<evidence type="ECO:0000313" key="3">
    <source>
        <dbReference type="Proteomes" id="UP000015106"/>
    </source>
</evidence>
<keyword evidence="3" id="KW-1185">Reference proteome</keyword>
<accession>A0A8R7PMQ8</accession>